<dbReference type="GO" id="GO:0031460">
    <property type="term" value="P:glycine betaine transport"/>
    <property type="evidence" value="ECO:0007669"/>
    <property type="project" value="TreeGrafter"/>
</dbReference>
<keyword evidence="4 8" id="KW-0812">Transmembrane</keyword>
<dbReference type="Pfam" id="PF00893">
    <property type="entry name" value="Multi_Drug_Res"/>
    <property type="match status" value="1"/>
</dbReference>
<keyword evidence="2" id="KW-0813">Transport</keyword>
<comment type="caution">
    <text evidence="10">The sequence shown here is derived from an EMBL/GenBank/DDBJ whole genome shotgun (WGS) entry which is preliminary data.</text>
</comment>
<evidence type="ECO:0000256" key="7">
    <source>
        <dbReference type="ARBA" id="ARBA00038032"/>
    </source>
</evidence>
<dbReference type="SUPFAM" id="SSF103481">
    <property type="entry name" value="Multidrug resistance efflux transporter EmrE"/>
    <property type="match status" value="1"/>
</dbReference>
<dbReference type="GO" id="GO:1990961">
    <property type="term" value="P:xenobiotic detoxification by transmembrane export across the plasma membrane"/>
    <property type="evidence" value="ECO:0007669"/>
    <property type="project" value="UniProtKB-ARBA"/>
</dbReference>
<reference evidence="10 11" key="1">
    <citation type="journal article" date="2014" name="Genome Biol. Evol.">
        <title>Acetic acid bacteria genomes reveal functional traits for adaptation to life in insect guts.</title>
        <authorList>
            <person name="Chouaia B."/>
            <person name="Gaiarsa S."/>
            <person name="Crotti E."/>
            <person name="Comandatore F."/>
            <person name="Degli Esposti M."/>
            <person name="Ricci I."/>
            <person name="Alma A."/>
            <person name="Favia G."/>
            <person name="Bandi C."/>
            <person name="Daffonchio D."/>
        </authorList>
    </citation>
    <scope>NUCLEOTIDE SEQUENCE [LARGE SCALE GENOMIC DNA]</scope>
    <source>
        <strain evidence="10 11">SF2.1</strain>
    </source>
</reference>
<gene>
    <name evidence="10" type="ORF">ASAP_1526</name>
</gene>
<evidence type="ECO:0000256" key="9">
    <source>
        <dbReference type="SAM" id="Phobius"/>
    </source>
</evidence>
<evidence type="ECO:0000256" key="6">
    <source>
        <dbReference type="ARBA" id="ARBA00023136"/>
    </source>
</evidence>
<name>A0A060QJX3_9PROT</name>
<dbReference type="PANTHER" id="PTHR30561:SF1">
    <property type="entry name" value="MULTIDRUG TRANSPORTER EMRE"/>
    <property type="match status" value="1"/>
</dbReference>
<dbReference type="eggNOG" id="COG2076">
    <property type="taxonomic scope" value="Bacteria"/>
</dbReference>
<dbReference type="GO" id="GO:0015297">
    <property type="term" value="F:antiporter activity"/>
    <property type="evidence" value="ECO:0007669"/>
    <property type="project" value="TreeGrafter"/>
</dbReference>
<evidence type="ECO:0000256" key="5">
    <source>
        <dbReference type="ARBA" id="ARBA00022989"/>
    </source>
</evidence>
<dbReference type="GO" id="GO:0015199">
    <property type="term" value="F:amino-acid betaine transmembrane transporter activity"/>
    <property type="evidence" value="ECO:0007669"/>
    <property type="project" value="TreeGrafter"/>
</dbReference>
<accession>A0A060QJX3</accession>
<evidence type="ECO:0000256" key="2">
    <source>
        <dbReference type="ARBA" id="ARBA00022448"/>
    </source>
</evidence>
<evidence type="ECO:0000256" key="8">
    <source>
        <dbReference type="RuleBase" id="RU003942"/>
    </source>
</evidence>
<feature type="transmembrane region" description="Helical" evidence="9">
    <location>
        <begin position="62"/>
        <end position="83"/>
    </location>
</feature>
<feature type="transmembrane region" description="Helical" evidence="9">
    <location>
        <begin position="89"/>
        <end position="108"/>
    </location>
</feature>
<evidence type="ECO:0000256" key="1">
    <source>
        <dbReference type="ARBA" id="ARBA00004651"/>
    </source>
</evidence>
<evidence type="ECO:0000313" key="10">
    <source>
        <dbReference type="EMBL" id="CDG39571.1"/>
    </source>
</evidence>
<dbReference type="FunFam" id="1.10.3730.20:FF:000001">
    <property type="entry name" value="Quaternary ammonium compound resistance transporter SugE"/>
    <property type="match status" value="1"/>
</dbReference>
<organism evidence="10 11">
    <name type="scientific">Asaia bogorensis</name>
    <dbReference type="NCBI Taxonomy" id="91915"/>
    <lineage>
        <taxon>Bacteria</taxon>
        <taxon>Pseudomonadati</taxon>
        <taxon>Pseudomonadota</taxon>
        <taxon>Alphaproteobacteria</taxon>
        <taxon>Acetobacterales</taxon>
        <taxon>Acetobacteraceae</taxon>
        <taxon>Asaia</taxon>
    </lineage>
</organism>
<keyword evidence="3" id="KW-1003">Cell membrane</keyword>
<proteinExistence type="inferred from homology"/>
<keyword evidence="6 9" id="KW-0472">Membrane</keyword>
<dbReference type="InterPro" id="IPR000390">
    <property type="entry name" value="Small_drug/metabolite_transptr"/>
</dbReference>
<keyword evidence="5 9" id="KW-1133">Transmembrane helix</keyword>
<dbReference type="AlphaFoldDB" id="A0A060QJX3"/>
<dbReference type="InterPro" id="IPR045324">
    <property type="entry name" value="Small_multidrug_res"/>
</dbReference>
<evidence type="ECO:0000313" key="11">
    <source>
        <dbReference type="Proteomes" id="UP000027583"/>
    </source>
</evidence>
<dbReference type="GO" id="GO:0005886">
    <property type="term" value="C:plasma membrane"/>
    <property type="evidence" value="ECO:0007669"/>
    <property type="project" value="UniProtKB-SubCell"/>
</dbReference>
<comment type="subcellular location">
    <subcellularLocation>
        <location evidence="1 8">Cell membrane</location>
        <topology evidence="1 8">Multi-pass membrane protein</topology>
    </subcellularLocation>
</comment>
<protein>
    <submittedName>
        <fullName evidence="10">Ethidium bromide-methyl viologen resistance protein EmrE</fullName>
    </submittedName>
</protein>
<comment type="similarity">
    <text evidence="7 8">Belongs to the drug/metabolite transporter (DMT) superfamily. Small multidrug resistance (SMR) (TC 2.A.7.1) family.</text>
</comment>
<feature type="transmembrane region" description="Helical" evidence="9">
    <location>
        <begin position="37"/>
        <end position="55"/>
    </location>
</feature>
<reference evidence="10 11" key="2">
    <citation type="journal article" date="2014" name="PLoS ONE">
        <title>Evolution of mitochondria reconstructed from the energy metabolism of living bacteria.</title>
        <authorList>
            <person name="Degli Esposti M."/>
            <person name="Chouaia B."/>
            <person name="Comandatore F."/>
            <person name="Crotti E."/>
            <person name="Sassera D."/>
            <person name="Lievens P.M."/>
            <person name="Daffonchio D."/>
            <person name="Bandi C."/>
        </authorList>
    </citation>
    <scope>NUCLEOTIDE SEQUENCE [LARGE SCALE GENOMIC DNA]</scope>
    <source>
        <strain evidence="10 11">SF2.1</strain>
    </source>
</reference>
<evidence type="ECO:0000256" key="3">
    <source>
        <dbReference type="ARBA" id="ARBA00022475"/>
    </source>
</evidence>
<evidence type="ECO:0000256" key="4">
    <source>
        <dbReference type="ARBA" id="ARBA00022692"/>
    </source>
</evidence>
<dbReference type="Gene3D" id="1.10.3730.20">
    <property type="match status" value="1"/>
</dbReference>
<dbReference type="InterPro" id="IPR037185">
    <property type="entry name" value="EmrE-like"/>
</dbReference>
<dbReference type="Proteomes" id="UP000027583">
    <property type="component" value="Unassembled WGS sequence"/>
</dbReference>
<dbReference type="EMBL" id="CBLX010000009">
    <property type="protein sequence ID" value="CDG39571.1"/>
    <property type="molecule type" value="Genomic_DNA"/>
</dbReference>
<dbReference type="GO" id="GO:0015220">
    <property type="term" value="F:choline transmembrane transporter activity"/>
    <property type="evidence" value="ECO:0007669"/>
    <property type="project" value="TreeGrafter"/>
</dbReference>
<sequence>MVRGLMTYFYLLIAICSEVFATTMLKMSDSFTRAVPGMLSVLGYVISFYALSFTLRTMPTGIAYAIWSGVGIVLISAISWIKFRQALDTPALIGLSLIILGVIVVNVFSRSVGH</sequence>
<dbReference type="PANTHER" id="PTHR30561">
    <property type="entry name" value="SMR FAMILY PROTON-DEPENDENT DRUG EFFLUX TRANSPORTER SUGE"/>
    <property type="match status" value="1"/>
</dbReference>